<dbReference type="InterPro" id="IPR013324">
    <property type="entry name" value="RNA_pol_sigma_r3/r4-like"/>
</dbReference>
<feature type="domain" description="RNA polymerase sigma-70 region 2" evidence="7">
    <location>
        <begin position="13"/>
        <end position="78"/>
    </location>
</feature>
<dbReference type="NCBIfam" id="TIGR02937">
    <property type="entry name" value="sigma70-ECF"/>
    <property type="match status" value="1"/>
</dbReference>
<dbReference type="SUPFAM" id="SSF88659">
    <property type="entry name" value="Sigma3 and sigma4 domains of RNA polymerase sigma factors"/>
    <property type="match status" value="1"/>
</dbReference>
<keyword evidence="5 6" id="KW-0804">Transcription</keyword>
<evidence type="ECO:0000256" key="6">
    <source>
        <dbReference type="RuleBase" id="RU000716"/>
    </source>
</evidence>
<reference evidence="9 10" key="1">
    <citation type="journal article" date="2016" name="Nat. Commun.">
        <title>Thousands of microbial genomes shed light on interconnected biogeochemical processes in an aquifer system.</title>
        <authorList>
            <person name="Anantharaman K."/>
            <person name="Brown C.T."/>
            <person name="Hug L.A."/>
            <person name="Sharon I."/>
            <person name="Castelle C.J."/>
            <person name="Probst A.J."/>
            <person name="Thomas B.C."/>
            <person name="Singh A."/>
            <person name="Wilkins M.J."/>
            <person name="Karaoz U."/>
            <person name="Brodie E.L."/>
            <person name="Williams K.H."/>
            <person name="Hubbard S.S."/>
            <person name="Banfield J.F."/>
        </authorList>
    </citation>
    <scope>NUCLEOTIDE SEQUENCE [LARGE SCALE GENOMIC DNA]</scope>
</reference>
<evidence type="ECO:0000256" key="4">
    <source>
        <dbReference type="ARBA" id="ARBA00023125"/>
    </source>
</evidence>
<dbReference type="SUPFAM" id="SSF88946">
    <property type="entry name" value="Sigma2 domain of RNA polymerase sigma factors"/>
    <property type="match status" value="1"/>
</dbReference>
<keyword evidence="4 6" id="KW-0238">DNA-binding</keyword>
<dbReference type="GO" id="GO:0016987">
    <property type="term" value="F:sigma factor activity"/>
    <property type="evidence" value="ECO:0007669"/>
    <property type="project" value="UniProtKB-KW"/>
</dbReference>
<evidence type="ECO:0000256" key="1">
    <source>
        <dbReference type="ARBA" id="ARBA00010641"/>
    </source>
</evidence>
<dbReference type="InterPro" id="IPR014284">
    <property type="entry name" value="RNA_pol_sigma-70_dom"/>
</dbReference>
<dbReference type="Gene3D" id="1.10.10.10">
    <property type="entry name" value="Winged helix-like DNA-binding domain superfamily/Winged helix DNA-binding domain"/>
    <property type="match status" value="1"/>
</dbReference>
<dbReference type="InterPro" id="IPR000838">
    <property type="entry name" value="RNA_pol_sigma70_ECF_CS"/>
</dbReference>
<evidence type="ECO:0000313" key="9">
    <source>
        <dbReference type="EMBL" id="OGH63372.1"/>
    </source>
</evidence>
<dbReference type="Proteomes" id="UP000176329">
    <property type="component" value="Unassembled WGS sequence"/>
</dbReference>
<dbReference type="PANTHER" id="PTHR43133">
    <property type="entry name" value="RNA POLYMERASE ECF-TYPE SIGMA FACTO"/>
    <property type="match status" value="1"/>
</dbReference>
<dbReference type="PANTHER" id="PTHR43133:SF8">
    <property type="entry name" value="RNA POLYMERASE SIGMA FACTOR HI_1459-RELATED"/>
    <property type="match status" value="1"/>
</dbReference>
<gene>
    <name evidence="9" type="ORF">A2848_01720</name>
</gene>
<sequence>MKQINEPVFRQFVDQNLAYVYTVALKLSGSRDDADEITQQTFIKAWRAFHRFDEARSARPWLHEIAKNTAYDFLRRQRTTPISTEDVCVQMVVSSVAIDSIDTSIDAARARALLQHSSSTIQQIIQLHYFEGLRFREIATRLSMSIHTVTSLHRRALQRLKKLLD</sequence>
<dbReference type="Pfam" id="PF04542">
    <property type="entry name" value="Sigma70_r2"/>
    <property type="match status" value="1"/>
</dbReference>
<dbReference type="GO" id="GO:0006352">
    <property type="term" value="P:DNA-templated transcription initiation"/>
    <property type="evidence" value="ECO:0007669"/>
    <property type="project" value="InterPro"/>
</dbReference>
<evidence type="ECO:0000256" key="5">
    <source>
        <dbReference type="ARBA" id="ARBA00023163"/>
    </source>
</evidence>
<dbReference type="EMBL" id="MFPV01000005">
    <property type="protein sequence ID" value="OGH63372.1"/>
    <property type="molecule type" value="Genomic_DNA"/>
</dbReference>
<dbReference type="InterPro" id="IPR007627">
    <property type="entry name" value="RNA_pol_sigma70_r2"/>
</dbReference>
<comment type="similarity">
    <text evidence="1 6">Belongs to the sigma-70 factor family. ECF subfamily.</text>
</comment>
<evidence type="ECO:0000256" key="2">
    <source>
        <dbReference type="ARBA" id="ARBA00023015"/>
    </source>
</evidence>
<evidence type="ECO:0000313" key="10">
    <source>
        <dbReference type="Proteomes" id="UP000176329"/>
    </source>
</evidence>
<dbReference type="PROSITE" id="PS01063">
    <property type="entry name" value="SIGMA70_ECF"/>
    <property type="match status" value="1"/>
</dbReference>
<proteinExistence type="inferred from homology"/>
<dbReference type="AlphaFoldDB" id="A0A1F6LVF3"/>
<evidence type="ECO:0000259" key="7">
    <source>
        <dbReference type="Pfam" id="PF04542"/>
    </source>
</evidence>
<dbReference type="InterPro" id="IPR013325">
    <property type="entry name" value="RNA_pol_sigma_r2"/>
</dbReference>
<dbReference type="InterPro" id="IPR036388">
    <property type="entry name" value="WH-like_DNA-bd_sf"/>
</dbReference>
<keyword evidence="2 6" id="KW-0805">Transcription regulation</keyword>
<comment type="caution">
    <text evidence="9">The sequence shown here is derived from an EMBL/GenBank/DDBJ whole genome shotgun (WGS) entry which is preliminary data.</text>
</comment>
<protein>
    <recommendedName>
        <fullName evidence="6">RNA polymerase sigma factor</fullName>
    </recommendedName>
</protein>
<dbReference type="Pfam" id="PF04545">
    <property type="entry name" value="Sigma70_r4"/>
    <property type="match status" value="1"/>
</dbReference>
<feature type="domain" description="RNA polymerase sigma-70 region 4" evidence="8">
    <location>
        <begin position="122"/>
        <end position="162"/>
    </location>
</feature>
<name>A0A1F6LVF3_9BACT</name>
<evidence type="ECO:0000256" key="3">
    <source>
        <dbReference type="ARBA" id="ARBA00023082"/>
    </source>
</evidence>
<dbReference type="Gene3D" id="1.10.1740.10">
    <property type="match status" value="1"/>
</dbReference>
<keyword evidence="3 6" id="KW-0731">Sigma factor</keyword>
<evidence type="ECO:0000259" key="8">
    <source>
        <dbReference type="Pfam" id="PF04545"/>
    </source>
</evidence>
<dbReference type="InterPro" id="IPR039425">
    <property type="entry name" value="RNA_pol_sigma-70-like"/>
</dbReference>
<accession>A0A1F6LVF3</accession>
<organism evidence="9 10">
    <name type="scientific">Candidatus Magasanikbacteria bacterium RIFCSPHIGHO2_01_FULL_50_8</name>
    <dbReference type="NCBI Taxonomy" id="1798674"/>
    <lineage>
        <taxon>Bacteria</taxon>
        <taxon>Candidatus Magasanikiibacteriota</taxon>
    </lineage>
</organism>
<dbReference type="InterPro" id="IPR007630">
    <property type="entry name" value="RNA_pol_sigma70_r4"/>
</dbReference>
<dbReference type="GO" id="GO:0003677">
    <property type="term" value="F:DNA binding"/>
    <property type="evidence" value="ECO:0007669"/>
    <property type="project" value="UniProtKB-KW"/>
</dbReference>